<sequence>MTRFYSMLVCLLLSAVALQARPPVQPKSHQFNRLIQFSPFTIKPAKEAPVTVSPLEREWSLGSIRPSGDTYAVTLINKKDRKNRVRFLPGFSSGEYRLLEVRQDVKSPKMSKVLVQRGTQKGWVVYDAKVVAVRTSSAAKKPSPKKPTSSTSRRSSPPIPGKSSSGTSAPRVRHVPRTR</sequence>
<proteinExistence type="predicted"/>
<feature type="chain" id="PRO_5032992533" evidence="2">
    <location>
        <begin position="21"/>
        <end position="179"/>
    </location>
</feature>
<organism evidence="3 4">
    <name type="scientific">Oceaniferula marina</name>
    <dbReference type="NCBI Taxonomy" id="2748318"/>
    <lineage>
        <taxon>Bacteria</taxon>
        <taxon>Pseudomonadati</taxon>
        <taxon>Verrucomicrobiota</taxon>
        <taxon>Verrucomicrobiia</taxon>
        <taxon>Verrucomicrobiales</taxon>
        <taxon>Verrucomicrobiaceae</taxon>
        <taxon>Oceaniferula</taxon>
    </lineage>
</organism>
<keyword evidence="2" id="KW-0732">Signal</keyword>
<keyword evidence="4" id="KW-1185">Reference proteome</keyword>
<feature type="compositionally biased region" description="Low complexity" evidence="1">
    <location>
        <begin position="135"/>
        <end position="168"/>
    </location>
</feature>
<dbReference type="Proteomes" id="UP000557872">
    <property type="component" value="Unassembled WGS sequence"/>
</dbReference>
<dbReference type="AlphaFoldDB" id="A0A851G8H5"/>
<dbReference type="RefSeq" id="WP_178930558.1">
    <property type="nucleotide sequence ID" value="NZ_JACBAZ010000001.1"/>
</dbReference>
<evidence type="ECO:0000256" key="2">
    <source>
        <dbReference type="SAM" id="SignalP"/>
    </source>
</evidence>
<evidence type="ECO:0000313" key="3">
    <source>
        <dbReference type="EMBL" id="NWK54008.1"/>
    </source>
</evidence>
<name>A0A851G8H5_9BACT</name>
<accession>A0A851G8H5</accession>
<evidence type="ECO:0000256" key="1">
    <source>
        <dbReference type="SAM" id="MobiDB-lite"/>
    </source>
</evidence>
<protein>
    <submittedName>
        <fullName evidence="3">Uncharacterized protein</fullName>
    </submittedName>
</protein>
<feature type="signal peptide" evidence="2">
    <location>
        <begin position="1"/>
        <end position="20"/>
    </location>
</feature>
<comment type="caution">
    <text evidence="3">The sequence shown here is derived from an EMBL/GenBank/DDBJ whole genome shotgun (WGS) entry which is preliminary data.</text>
</comment>
<reference evidence="3 4" key="1">
    <citation type="submission" date="2020-07" db="EMBL/GenBank/DDBJ databases">
        <title>Roseicoccus Jingziensis gen. nov., sp. nov., isolated from coastal seawater.</title>
        <authorList>
            <person name="Feng X."/>
        </authorList>
    </citation>
    <scope>NUCLEOTIDE SEQUENCE [LARGE SCALE GENOMIC DNA]</scope>
    <source>
        <strain evidence="3 4">N1E253</strain>
    </source>
</reference>
<gene>
    <name evidence="3" type="ORF">HW115_00170</name>
</gene>
<feature type="region of interest" description="Disordered" evidence="1">
    <location>
        <begin position="135"/>
        <end position="179"/>
    </location>
</feature>
<evidence type="ECO:0000313" key="4">
    <source>
        <dbReference type="Proteomes" id="UP000557872"/>
    </source>
</evidence>
<dbReference type="EMBL" id="JACBAZ010000001">
    <property type="protein sequence ID" value="NWK54008.1"/>
    <property type="molecule type" value="Genomic_DNA"/>
</dbReference>